<name>A0A2V4N4T2_9RHOB</name>
<accession>A0A2V4N4T2</accession>
<feature type="domain" description="Bacterial Ig-like" evidence="2">
    <location>
        <begin position="498"/>
        <end position="570"/>
    </location>
</feature>
<evidence type="ECO:0000313" key="4">
    <source>
        <dbReference type="Proteomes" id="UP000248012"/>
    </source>
</evidence>
<feature type="domain" description="Bacterial Ig-like" evidence="2">
    <location>
        <begin position="1084"/>
        <end position="1156"/>
    </location>
</feature>
<dbReference type="Gene3D" id="2.60.40.10">
    <property type="entry name" value="Immunoglobulins"/>
    <property type="match status" value="10"/>
</dbReference>
<dbReference type="InterPro" id="IPR041498">
    <property type="entry name" value="Big_6"/>
</dbReference>
<protein>
    <recommendedName>
        <fullName evidence="5">Ig-like domain (Group 3)</fullName>
    </recommendedName>
</protein>
<dbReference type="InterPro" id="IPR044016">
    <property type="entry name" value="Big_13"/>
</dbReference>
<feature type="domain" description="Bacterial Ig-like" evidence="2">
    <location>
        <begin position="791"/>
        <end position="862"/>
    </location>
</feature>
<feature type="domain" description="Bacterial Ig-like" evidence="2">
    <location>
        <begin position="411"/>
        <end position="473"/>
    </location>
</feature>
<organism evidence="3 4">
    <name type="scientific">Litorivita pollutaquae</name>
    <dbReference type="NCBI Taxonomy" id="2200892"/>
    <lineage>
        <taxon>Bacteria</taxon>
        <taxon>Pseudomonadati</taxon>
        <taxon>Pseudomonadota</taxon>
        <taxon>Alphaproteobacteria</taxon>
        <taxon>Rhodobacterales</taxon>
        <taxon>Paracoccaceae</taxon>
        <taxon>Litorivita</taxon>
    </lineage>
</organism>
<keyword evidence="4" id="KW-1185">Reference proteome</keyword>
<dbReference type="NCBIfam" id="NF033510">
    <property type="entry name" value="Ca_tandemer"/>
    <property type="match status" value="9"/>
</dbReference>
<feature type="domain" description="Bacterial Ig-like" evidence="2">
    <location>
        <begin position="990"/>
        <end position="1058"/>
    </location>
</feature>
<comment type="caution">
    <text evidence="3">The sequence shown here is derived from an EMBL/GenBank/DDBJ whole genome shotgun (WGS) entry which is preliminary data.</text>
</comment>
<dbReference type="RefSeq" id="WP_110794510.1">
    <property type="nucleotide sequence ID" value="NZ_KZ826481.1"/>
</dbReference>
<dbReference type="EMBL" id="QFVT01000002">
    <property type="protein sequence ID" value="PYC48932.1"/>
    <property type="molecule type" value="Genomic_DNA"/>
</dbReference>
<gene>
    <name evidence="3" type="ORF">DI396_02345</name>
</gene>
<reference evidence="3 4" key="1">
    <citation type="submission" date="2018-05" db="EMBL/GenBank/DDBJ databases">
        <title>Oceanovita maritima gen. nov., sp. nov., a marine bacterium in the family Rhodobacteraceae isolated from surface seawater of Lundu port Xiamen, China.</title>
        <authorList>
            <person name="Hetharua B.H."/>
            <person name="Min D."/>
            <person name="Liao H."/>
            <person name="Tian Y."/>
        </authorList>
    </citation>
    <scope>NUCLEOTIDE SEQUENCE [LARGE SCALE GENOMIC DNA]</scope>
    <source>
        <strain evidence="3 4">FSX-11</strain>
    </source>
</reference>
<evidence type="ECO:0000259" key="2">
    <source>
        <dbReference type="Pfam" id="PF19077"/>
    </source>
</evidence>
<dbReference type="OrthoDB" id="7858035at2"/>
<evidence type="ECO:0008006" key="5">
    <source>
        <dbReference type="Google" id="ProtNLM"/>
    </source>
</evidence>
<feature type="domain" description="Bacterial Ig-like" evidence="2">
    <location>
        <begin position="577"/>
        <end position="667"/>
    </location>
</feature>
<dbReference type="Pfam" id="PF19077">
    <property type="entry name" value="Big_13"/>
    <property type="match status" value="6"/>
</dbReference>
<evidence type="ECO:0000313" key="3">
    <source>
        <dbReference type="EMBL" id="PYC48932.1"/>
    </source>
</evidence>
<evidence type="ECO:0000259" key="1">
    <source>
        <dbReference type="Pfam" id="PF17936"/>
    </source>
</evidence>
<feature type="domain" description="Bacterial Ig" evidence="1">
    <location>
        <begin position="689"/>
        <end position="759"/>
    </location>
</feature>
<dbReference type="Pfam" id="PF17936">
    <property type="entry name" value="Big_6"/>
    <property type="match status" value="1"/>
</dbReference>
<proteinExistence type="predicted"/>
<sequence>MKAIDFVVRNSMGAVQRGEIQEGGSVTRIDAGLDKEISLNVRQMDLQGYVREGSNLHITLADGRTIVLDNYFGTDGAPTARLFISADGYLNEVNLVEGADDVFYAQYGPTEMWGKWSPSDDLIFLSGNEGEVIAPEGNDVSMLGAGLLAAPGLWGGAAAAAAAGVGAAVIGGGSDGTDTPARIEPTVDQQGELPAIGGDGVEDPSIEITGTAEPGSEVIVTIGEEEVTTASGSDGTWGVVFEDDTFPDDGTYDVGVVVIEPDGTETDLGGPVVVIDMTPPDLEFTIGTTSTGEVINAEEHQAGTVIGGNGEAGSSLDVTVENVTHTVTVGDDGTWSVTFGADEIATGEYVVDVSVVATDSLGNSATYTDTLTVDTVADPVTINTDGFEGDGTLNLAEMDDGIQVTGTSTPGVTVTVALGGAEQQVVTGDDGTWEATFDAATLPEGEYDATVTATTTDAAGNSTTTTGRVHVDTATSVAFDGTPIAGDDVVNQSEAAGSVSVSGTAQSGATVAVSFGGTSFPAQVAPDGSWTLSIPAGTFVAGEYDVDMTVTATDLAGNTASATRTITIDTETAVSIDGGLAGGDDLLNAVEAPNGVTLSGAAQPGASVVVTLGTVSHTVVAGDGGTWSSTFTAAEIPEGAYVATVTATATDPAGNTATDTSSLTVDTTGFVAFADAPVEGDDVINHVEASDGVVLSGTTEPGSSVTIMLGTVTRTATVDGAGNWTVQFAATDIPAGEHTTTITATAVDASGNVSTAANTIEIDTLVRDFQVTSTPGGSDGVLNAEEAAQGLVLTGVTEEGSSVVVQLGAHSVHATVAANGTWEAHFTAAQLGSGEYTTTMTATATDAAGNVATTSDMVRVDTDAGSLALSTVPIEADDVINFVEASDGVTINGTSDAGNVVQVSLGGVTHSVVTASNGTWSSVFANSEIPQGTYDASITASTTDAAGNSRTVTDTVHIDTAVDNLTISLAPIAGEGVINEAEAAAGFDVEGTVEAGSTVNVTIGTVTRPATVDANGNWTAHFLSGDISAGEYTADITVNVTDRAGNTATATDTVEVDTLVNALSSTQDVTSGDGSVNAAEARGGFSLGGQVEAGSTVEIAFEGKTYDAQVAASGAWTLAIPATDIPAGTYDSAFTIRATDAAGNTSELVENIHIDTELPGAADVASYTRDHTGLRAISIESTDDSVSIAHIDDAGNISDVASSSYDIPVLNETTYAFDTTVPDGSHLVLTTEDEAGNATGTFLAVDDPSTSIVDLGSGNLGNYQIETIDLQFAEDSQVTLSETQLLALSSNSDAVLIKGGADDTVSISGAVNTGQTRDVDGESHTVYTLGDTGVLIIDDDITVVI</sequence>
<dbReference type="Proteomes" id="UP000248012">
    <property type="component" value="Unassembled WGS sequence"/>
</dbReference>
<dbReference type="InterPro" id="IPR013783">
    <property type="entry name" value="Ig-like_fold"/>
</dbReference>